<evidence type="ECO:0000313" key="3">
    <source>
        <dbReference type="Proteomes" id="UP000285310"/>
    </source>
</evidence>
<reference evidence="2 3" key="1">
    <citation type="submission" date="2013-10" db="EMBL/GenBank/DDBJ databases">
        <title>Salinisphaera japonica YTM-1 Genome Sequencing.</title>
        <authorList>
            <person name="Lai Q."/>
            <person name="Li C."/>
            <person name="Shao Z."/>
        </authorList>
    </citation>
    <scope>NUCLEOTIDE SEQUENCE [LARGE SCALE GENOMIC DNA]</scope>
    <source>
        <strain evidence="2 3">YTM-1</strain>
    </source>
</reference>
<dbReference type="Proteomes" id="UP000285310">
    <property type="component" value="Unassembled WGS sequence"/>
</dbReference>
<dbReference type="InterPro" id="IPR010982">
    <property type="entry name" value="Lambda_DNA-bd_dom_sf"/>
</dbReference>
<dbReference type="RefSeq" id="WP_123659058.1">
    <property type="nucleotide sequence ID" value="NZ_AYKG01000046.1"/>
</dbReference>
<protein>
    <recommendedName>
        <fullName evidence="4">HTH cro/C1-type domain-containing protein</fullName>
    </recommendedName>
</protein>
<comment type="caution">
    <text evidence="2">The sequence shown here is derived from an EMBL/GenBank/DDBJ whole genome shotgun (WGS) entry which is preliminary data.</text>
</comment>
<sequence>MARDDESGRSRLFDQVTSFTFNLLRSAVGSLAGRVGGLTLRIGSTLILDAGQRRLLSPEQRAWMDRAGQAIHDARVTAGLSLDGLAAALDMEDKTLLQAMEQGSATVSFEMILRLTSLLARNDPLPFLISLVRGFNPRLWALAEDWGIGHLPTMIERDRKWMNIYRGNEAVRQLPEAEFNQVLAFCESALDTALTFRTPSASVEKHGRAAQAAKSSNNDDTARR</sequence>
<proteinExistence type="predicted"/>
<gene>
    <name evidence="2" type="ORF">SAJA_12980</name>
</gene>
<dbReference type="CDD" id="cd00093">
    <property type="entry name" value="HTH_XRE"/>
    <property type="match status" value="1"/>
</dbReference>
<keyword evidence="3" id="KW-1185">Reference proteome</keyword>
<evidence type="ECO:0000256" key="1">
    <source>
        <dbReference type="SAM" id="MobiDB-lite"/>
    </source>
</evidence>
<dbReference type="SUPFAM" id="SSF47413">
    <property type="entry name" value="lambda repressor-like DNA-binding domains"/>
    <property type="match status" value="1"/>
</dbReference>
<dbReference type="EMBL" id="AYKG01000046">
    <property type="protein sequence ID" value="ROO25528.1"/>
    <property type="molecule type" value="Genomic_DNA"/>
</dbReference>
<dbReference type="AlphaFoldDB" id="A0A423PIW2"/>
<organism evidence="2 3">
    <name type="scientific">Salinisphaera japonica YTM-1</name>
    <dbReference type="NCBI Taxonomy" id="1209778"/>
    <lineage>
        <taxon>Bacteria</taxon>
        <taxon>Pseudomonadati</taxon>
        <taxon>Pseudomonadota</taxon>
        <taxon>Gammaproteobacteria</taxon>
        <taxon>Salinisphaerales</taxon>
        <taxon>Salinisphaeraceae</taxon>
        <taxon>Salinisphaera</taxon>
    </lineage>
</organism>
<dbReference type="OrthoDB" id="6359369at2"/>
<feature type="compositionally biased region" description="Polar residues" evidence="1">
    <location>
        <begin position="213"/>
        <end position="224"/>
    </location>
</feature>
<dbReference type="InterPro" id="IPR001387">
    <property type="entry name" value="Cro/C1-type_HTH"/>
</dbReference>
<evidence type="ECO:0008006" key="4">
    <source>
        <dbReference type="Google" id="ProtNLM"/>
    </source>
</evidence>
<evidence type="ECO:0000313" key="2">
    <source>
        <dbReference type="EMBL" id="ROO25528.1"/>
    </source>
</evidence>
<feature type="region of interest" description="Disordered" evidence="1">
    <location>
        <begin position="205"/>
        <end position="224"/>
    </location>
</feature>
<name>A0A423PIW2_9GAMM</name>
<accession>A0A423PIW2</accession>
<dbReference type="InParanoid" id="A0A423PIW2"/>
<dbReference type="GO" id="GO:0003677">
    <property type="term" value="F:DNA binding"/>
    <property type="evidence" value="ECO:0007669"/>
    <property type="project" value="InterPro"/>
</dbReference>